<dbReference type="AlphaFoldDB" id="A0A1R1PLD7"/>
<accession>A0A1R1PLD7</accession>
<dbReference type="PANTHER" id="PTHR12298">
    <property type="entry name" value="PCDC2 PROGRAMMED CELL DEATH PROTEIN 2 -RELATED"/>
    <property type="match status" value="1"/>
</dbReference>
<dbReference type="GO" id="GO:0005737">
    <property type="term" value="C:cytoplasm"/>
    <property type="evidence" value="ECO:0007669"/>
    <property type="project" value="InterPro"/>
</dbReference>
<evidence type="ECO:0000313" key="6">
    <source>
        <dbReference type="EMBL" id="OMH81757.1"/>
    </source>
</evidence>
<evidence type="ECO:0000256" key="4">
    <source>
        <dbReference type="PROSITE-ProRule" id="PRU00134"/>
    </source>
</evidence>
<keyword evidence="3" id="KW-0862">Zinc</keyword>
<proteinExistence type="predicted"/>
<dbReference type="Proteomes" id="UP000188320">
    <property type="component" value="Unassembled WGS sequence"/>
</dbReference>
<evidence type="ECO:0000256" key="3">
    <source>
        <dbReference type="ARBA" id="ARBA00022833"/>
    </source>
</evidence>
<dbReference type="GO" id="GO:0008270">
    <property type="term" value="F:zinc ion binding"/>
    <property type="evidence" value="ECO:0007669"/>
    <property type="project" value="UniProtKB-KW"/>
</dbReference>
<name>A0A1R1PLD7_ZANCU</name>
<dbReference type="Pfam" id="PF04194">
    <property type="entry name" value="PDCD2_C"/>
    <property type="match status" value="1"/>
</dbReference>
<dbReference type="PROSITE" id="PS50865">
    <property type="entry name" value="ZF_MYND_2"/>
    <property type="match status" value="1"/>
</dbReference>
<dbReference type="Pfam" id="PF01753">
    <property type="entry name" value="zf-MYND"/>
    <property type="match status" value="1"/>
</dbReference>
<evidence type="ECO:0000259" key="5">
    <source>
        <dbReference type="PROSITE" id="PS50865"/>
    </source>
</evidence>
<protein>
    <submittedName>
        <fullName evidence="6">Programmed cell death protein 2</fullName>
    </submittedName>
</protein>
<evidence type="ECO:0000256" key="2">
    <source>
        <dbReference type="ARBA" id="ARBA00022771"/>
    </source>
</evidence>
<evidence type="ECO:0000313" key="7">
    <source>
        <dbReference type="Proteomes" id="UP000188320"/>
    </source>
</evidence>
<gene>
    <name evidence="6" type="ORF">AX774_g4779</name>
</gene>
<feature type="domain" description="MYND-type" evidence="5">
    <location>
        <begin position="52"/>
        <end position="90"/>
    </location>
</feature>
<dbReference type="Gene3D" id="6.10.140.2220">
    <property type="match status" value="1"/>
</dbReference>
<dbReference type="GO" id="GO:0005634">
    <property type="term" value="C:nucleus"/>
    <property type="evidence" value="ECO:0007669"/>
    <property type="project" value="TreeGrafter"/>
</dbReference>
<keyword evidence="7" id="KW-1185">Reference proteome</keyword>
<comment type="caution">
    <text evidence="6">The sequence shown here is derived from an EMBL/GenBank/DDBJ whole genome shotgun (WGS) entry which is preliminary data.</text>
</comment>
<dbReference type="EMBL" id="LSSK01000830">
    <property type="protein sequence ID" value="OMH81757.1"/>
    <property type="molecule type" value="Genomic_DNA"/>
</dbReference>
<dbReference type="InterPro" id="IPR007320">
    <property type="entry name" value="PDCD2_C"/>
</dbReference>
<reference evidence="7" key="1">
    <citation type="submission" date="2017-01" db="EMBL/GenBank/DDBJ databases">
        <authorList>
            <person name="Wang Y."/>
            <person name="White M."/>
            <person name="Kvist S."/>
            <person name="Moncalvo J.-M."/>
        </authorList>
    </citation>
    <scope>NUCLEOTIDE SEQUENCE [LARGE SCALE GENOMIC DNA]</scope>
    <source>
        <strain evidence="7">COL-18-3</strain>
    </source>
</reference>
<dbReference type="InterPro" id="IPR002893">
    <property type="entry name" value="Znf_MYND"/>
</dbReference>
<organism evidence="6 7">
    <name type="scientific">Zancudomyces culisetae</name>
    <name type="common">Gut fungus</name>
    <name type="synonym">Smittium culisetae</name>
    <dbReference type="NCBI Taxonomy" id="1213189"/>
    <lineage>
        <taxon>Eukaryota</taxon>
        <taxon>Fungi</taxon>
        <taxon>Fungi incertae sedis</taxon>
        <taxon>Zoopagomycota</taxon>
        <taxon>Kickxellomycotina</taxon>
        <taxon>Harpellomycetes</taxon>
        <taxon>Harpellales</taxon>
        <taxon>Legeriomycetaceae</taxon>
        <taxon>Zancudomyces</taxon>
    </lineage>
</organism>
<dbReference type="PROSITE" id="PS01360">
    <property type="entry name" value="ZF_MYND_1"/>
    <property type="match status" value="1"/>
</dbReference>
<dbReference type="SUPFAM" id="SSF144232">
    <property type="entry name" value="HIT/MYND zinc finger-like"/>
    <property type="match status" value="1"/>
</dbReference>
<dbReference type="PANTHER" id="PTHR12298:SF4">
    <property type="entry name" value="PROGRAMMED CELL DEATH PROTEIN 2"/>
    <property type="match status" value="1"/>
</dbReference>
<sequence length="311" mass="35923">MKVFRSQITEENDYYYETQAETSRMSDVDDVENKDVDIVWKLKQTVKKPLLCSICGLSGNFMCSQCKNKRYCSKEHQLLDWSYGGHKFDCHSEHSSAQSNSGKVDVVNIGNSKFTNYLFKEMEIISEVEEIEIKAKPDPIDDKLPVLVQKGNEIDEEAEEDSKVEVDRPFLDFQETIRHNPDQVIRYARNPDYDQNAEPLFVSDKSDFDVPNCQLCGSKREFELQIMPQMLNYLQRPGNNSNDLEYIDWGTLLIYTCPNNCELPPDQNYTPEVIIRQNFTSDGIGGRYYKASMGLYTEEGVIDDAFDQIQI</sequence>
<evidence type="ECO:0000256" key="1">
    <source>
        <dbReference type="ARBA" id="ARBA00022723"/>
    </source>
</evidence>
<dbReference type="OrthoDB" id="443682at2759"/>
<keyword evidence="2 4" id="KW-0863">Zinc-finger</keyword>
<keyword evidence="1" id="KW-0479">Metal-binding</keyword>